<keyword evidence="7" id="KW-1185">Reference proteome</keyword>
<evidence type="ECO:0000259" key="5">
    <source>
        <dbReference type="Pfam" id="PF25954"/>
    </source>
</evidence>
<dbReference type="InterPro" id="IPR058625">
    <property type="entry name" value="MdtA-like_BSH"/>
</dbReference>
<keyword evidence="3" id="KW-1133">Transmembrane helix</keyword>
<dbReference type="Gene3D" id="2.40.420.20">
    <property type="match status" value="1"/>
</dbReference>
<proteinExistence type="inferred from homology"/>
<accession>L7UA25</accession>
<feature type="domain" description="Multidrug resistance protein MdtA-like barrel-sandwich hybrid" evidence="4">
    <location>
        <begin position="118"/>
        <end position="241"/>
    </location>
</feature>
<evidence type="ECO:0000256" key="2">
    <source>
        <dbReference type="SAM" id="MobiDB-lite"/>
    </source>
</evidence>
<keyword evidence="3" id="KW-0472">Membrane</keyword>
<dbReference type="Gene3D" id="1.10.287.470">
    <property type="entry name" value="Helix hairpin bin"/>
    <property type="match status" value="1"/>
</dbReference>
<evidence type="ECO:0000256" key="3">
    <source>
        <dbReference type="SAM" id="Phobius"/>
    </source>
</evidence>
<feature type="transmembrane region" description="Helical" evidence="3">
    <location>
        <begin position="54"/>
        <end position="71"/>
    </location>
</feature>
<gene>
    <name evidence="6" type="ordered locus">MYSTI_01985</name>
</gene>
<dbReference type="Proteomes" id="UP000011131">
    <property type="component" value="Chromosome"/>
</dbReference>
<dbReference type="Pfam" id="PF25954">
    <property type="entry name" value="Beta-barrel_RND_2"/>
    <property type="match status" value="1"/>
</dbReference>
<dbReference type="EMBL" id="CP004025">
    <property type="protein sequence ID" value="AGC43314.1"/>
    <property type="molecule type" value="Genomic_DNA"/>
</dbReference>
<dbReference type="PANTHER" id="PTHR30469">
    <property type="entry name" value="MULTIDRUG RESISTANCE PROTEIN MDTA"/>
    <property type="match status" value="1"/>
</dbReference>
<dbReference type="PATRIC" id="fig|1278073.3.peg.2021"/>
<reference evidence="6 7" key="1">
    <citation type="journal article" date="2013" name="Genome Announc.">
        <title>Complete genome sequence of Myxococcus stipitatus strain DSM 14675, a fruiting myxobacterium.</title>
        <authorList>
            <person name="Huntley S."/>
            <person name="Kneip S."/>
            <person name="Treuner-Lange A."/>
            <person name="Sogaard-Andersen L."/>
        </authorList>
    </citation>
    <scope>NUCLEOTIDE SEQUENCE [LARGE SCALE GENOMIC DNA]</scope>
    <source>
        <strain evidence="7">DSM 14675 / JCM 12634 / Mx s8</strain>
    </source>
</reference>
<feature type="domain" description="CusB-like beta-barrel" evidence="5">
    <location>
        <begin position="251"/>
        <end position="324"/>
    </location>
</feature>
<dbReference type="AlphaFoldDB" id="L7UA25"/>
<dbReference type="STRING" id="1278073.MYSTI_01985"/>
<keyword evidence="3" id="KW-0812">Transmembrane</keyword>
<dbReference type="KEGG" id="msd:MYSTI_01985"/>
<evidence type="ECO:0000259" key="4">
    <source>
        <dbReference type="Pfam" id="PF25917"/>
    </source>
</evidence>
<dbReference type="Pfam" id="PF25917">
    <property type="entry name" value="BSH_RND"/>
    <property type="match status" value="1"/>
</dbReference>
<feature type="region of interest" description="Disordered" evidence="2">
    <location>
        <begin position="17"/>
        <end position="49"/>
    </location>
</feature>
<dbReference type="PANTHER" id="PTHR30469:SF11">
    <property type="entry name" value="BLL4320 PROTEIN"/>
    <property type="match status" value="1"/>
</dbReference>
<dbReference type="GO" id="GO:1990281">
    <property type="term" value="C:efflux pump complex"/>
    <property type="evidence" value="ECO:0007669"/>
    <property type="project" value="TreeGrafter"/>
</dbReference>
<name>L7UA25_MYXSD</name>
<dbReference type="GO" id="GO:0015562">
    <property type="term" value="F:efflux transmembrane transporter activity"/>
    <property type="evidence" value="ECO:0007669"/>
    <property type="project" value="TreeGrafter"/>
</dbReference>
<comment type="similarity">
    <text evidence="1">Belongs to the membrane fusion protein (MFP) (TC 8.A.1) family.</text>
</comment>
<dbReference type="NCBIfam" id="TIGR01730">
    <property type="entry name" value="RND_mfp"/>
    <property type="match status" value="1"/>
</dbReference>
<dbReference type="eggNOG" id="COG0845">
    <property type="taxonomic scope" value="Bacteria"/>
</dbReference>
<evidence type="ECO:0000313" key="6">
    <source>
        <dbReference type="EMBL" id="AGC43314.1"/>
    </source>
</evidence>
<dbReference type="InterPro" id="IPR006143">
    <property type="entry name" value="RND_pump_MFP"/>
</dbReference>
<evidence type="ECO:0000256" key="1">
    <source>
        <dbReference type="ARBA" id="ARBA00009477"/>
    </source>
</evidence>
<dbReference type="Gene3D" id="2.40.30.170">
    <property type="match status" value="1"/>
</dbReference>
<dbReference type="HOGENOM" id="CLU_018816_1_2_7"/>
<sequence length="424" mass="44867">MRFFHFQERTKVSNPIQGRAFPSHRVSSMRAPATSPSDEVVSPSKRPPSSVKRWVVGILLLLGVIAVLAGIKAAQIGAMIDAGASYAQPPESVTSVTAAAVDWQATQRAVGTVVALRGVTLGAELPGIVRDIGFQDGAAVKKGQVLVQLDVSSEAAQLTGAEADAELARLTHARAKSLREQGANTPQELEAAAARAAQTQAQVAHLRTLIAKKSIRAPFDGRVGIKQVELGQVISPGNPVATLHTVDPVLAEFQVPQQLLAQVKSGQKVRMRVDVFPQDTWEGTLTTINPEVERSSRNVRMRATVPNTDGRLLPGMFANIDVVADTSRQVVAVPATAVLFAPYGDSVYVLVEGKDAAGKANLVANQQFVRLGERRGDFVEVVSGLKAGDTVVSSGVFKLRNGMSVVVNNALAPSTELAPQPVNP</sequence>
<dbReference type="InterPro" id="IPR058792">
    <property type="entry name" value="Beta-barrel_RND_2"/>
</dbReference>
<organism evidence="6 7">
    <name type="scientific">Myxococcus stipitatus (strain DSM 14675 / JCM 12634 / Mx s8)</name>
    <dbReference type="NCBI Taxonomy" id="1278073"/>
    <lineage>
        <taxon>Bacteria</taxon>
        <taxon>Pseudomonadati</taxon>
        <taxon>Myxococcota</taxon>
        <taxon>Myxococcia</taxon>
        <taxon>Myxococcales</taxon>
        <taxon>Cystobacterineae</taxon>
        <taxon>Myxococcaceae</taxon>
        <taxon>Myxococcus</taxon>
    </lineage>
</organism>
<feature type="compositionally biased region" description="Low complexity" evidence="2">
    <location>
        <begin position="40"/>
        <end position="49"/>
    </location>
</feature>
<protein>
    <submittedName>
        <fullName evidence="6">RND family efflux transporter MFP subunit</fullName>
    </submittedName>
</protein>
<dbReference type="SUPFAM" id="SSF111369">
    <property type="entry name" value="HlyD-like secretion proteins"/>
    <property type="match status" value="1"/>
</dbReference>
<dbReference type="FunFam" id="2.40.30.170:FF:000010">
    <property type="entry name" value="Efflux RND transporter periplasmic adaptor subunit"/>
    <property type="match status" value="1"/>
</dbReference>
<evidence type="ECO:0000313" key="7">
    <source>
        <dbReference type="Proteomes" id="UP000011131"/>
    </source>
</evidence>
<dbReference type="Gene3D" id="2.40.50.100">
    <property type="match status" value="1"/>
</dbReference>